<evidence type="ECO:0000259" key="29">
    <source>
        <dbReference type="PROSITE" id="PS50011"/>
    </source>
</evidence>
<keyword evidence="11 21" id="KW-0067">ATP-binding</keyword>
<comment type="caution">
    <text evidence="24">Lacks conserved residue(s) required for the propagation of feature annotation.</text>
</comment>
<feature type="non-terminal residue" evidence="31">
    <location>
        <position position="1413"/>
    </location>
</feature>
<dbReference type="FunFam" id="3.30.1680.10:FF:000006">
    <property type="entry name" value="Macrophage-stimulating 1 receptor b"/>
    <property type="match status" value="1"/>
</dbReference>
<dbReference type="SUPFAM" id="SSF81296">
    <property type="entry name" value="E set domains"/>
    <property type="match status" value="2"/>
</dbReference>
<keyword evidence="13 27" id="KW-1133">Transmembrane helix</keyword>
<dbReference type="SMART" id="SM00423">
    <property type="entry name" value="PSI"/>
    <property type="match status" value="1"/>
</dbReference>
<dbReference type="PROSITE" id="PS00107">
    <property type="entry name" value="PROTEIN_KINASE_ATP"/>
    <property type="match status" value="1"/>
</dbReference>
<comment type="caution">
    <text evidence="31">The sequence shown here is derived from an EMBL/GenBank/DDBJ whole genome shotgun (WGS) entry which is preliminary data.</text>
</comment>
<dbReference type="GO" id="GO:0005886">
    <property type="term" value="C:plasma membrane"/>
    <property type="evidence" value="ECO:0007669"/>
    <property type="project" value="TreeGrafter"/>
</dbReference>
<keyword evidence="16 22" id="KW-1015">Disulfide bond</keyword>
<evidence type="ECO:0000256" key="21">
    <source>
        <dbReference type="PIRSR" id="PIRSR000617-2"/>
    </source>
</evidence>
<evidence type="ECO:0000256" key="28">
    <source>
        <dbReference type="SAM" id="SignalP"/>
    </source>
</evidence>
<evidence type="ECO:0000256" key="3">
    <source>
        <dbReference type="ARBA" id="ARBA00011902"/>
    </source>
</evidence>
<evidence type="ECO:0000313" key="32">
    <source>
        <dbReference type="Proteomes" id="UP000566440"/>
    </source>
</evidence>
<keyword evidence="32" id="KW-1185">Reference proteome</keyword>
<feature type="region of interest" description="Disordered" evidence="26">
    <location>
        <begin position="1385"/>
        <end position="1413"/>
    </location>
</feature>
<evidence type="ECO:0000256" key="8">
    <source>
        <dbReference type="ARBA" id="ARBA00022737"/>
    </source>
</evidence>
<feature type="disulfide bond" evidence="22">
    <location>
        <begin position="529"/>
        <end position="563"/>
    </location>
</feature>
<dbReference type="Pfam" id="PF01833">
    <property type="entry name" value="TIG"/>
    <property type="match status" value="1"/>
</dbReference>
<evidence type="ECO:0000256" key="26">
    <source>
        <dbReference type="SAM" id="MobiDB-lite"/>
    </source>
</evidence>
<evidence type="ECO:0000256" key="27">
    <source>
        <dbReference type="SAM" id="Phobius"/>
    </source>
</evidence>
<feature type="modified residue" description="Phosphotyrosine; by autocatalysis" evidence="23">
    <location>
        <position position="1258"/>
    </location>
</feature>
<dbReference type="FunFam" id="2.60.40.10:FF:000679">
    <property type="entry name" value="Macrophage stimulating 1 receptor"/>
    <property type="match status" value="1"/>
</dbReference>
<dbReference type="EC" id="2.7.10.1" evidence="3"/>
<feature type="disulfide bond" evidence="22">
    <location>
        <begin position="293"/>
        <end position="365"/>
    </location>
</feature>
<keyword evidence="17" id="KW-0675">Receptor</keyword>
<dbReference type="PROSITE" id="PS00109">
    <property type="entry name" value="PROTEIN_KINASE_TYR"/>
    <property type="match status" value="1"/>
</dbReference>
<dbReference type="PRINTS" id="PR00109">
    <property type="entry name" value="TYRKINASE"/>
</dbReference>
<dbReference type="InterPro" id="IPR011009">
    <property type="entry name" value="Kinase-like_dom_sf"/>
</dbReference>
<feature type="modified residue" description="Phosphotyrosine; by autocatalysis" evidence="23">
    <location>
        <position position="1380"/>
    </location>
</feature>
<feature type="binding site" evidence="21 25">
    <location>
        <position position="1134"/>
    </location>
    <ligand>
        <name>ATP</name>
        <dbReference type="ChEBI" id="CHEBI:30616"/>
    </ligand>
</feature>
<dbReference type="SUPFAM" id="SSF56112">
    <property type="entry name" value="Protein kinase-like (PK-like)"/>
    <property type="match status" value="1"/>
</dbReference>
<feature type="compositionally biased region" description="Acidic residues" evidence="26">
    <location>
        <begin position="1399"/>
        <end position="1413"/>
    </location>
</feature>
<evidence type="ECO:0000256" key="2">
    <source>
        <dbReference type="ARBA" id="ARBA00010297"/>
    </source>
</evidence>
<evidence type="ECO:0000256" key="22">
    <source>
        <dbReference type="PIRSR" id="PIRSR000617-3"/>
    </source>
</evidence>
<comment type="similarity">
    <text evidence="2">Belongs to the plexin family.</text>
</comment>
<feature type="domain" description="Sema" evidence="30">
    <location>
        <begin position="27"/>
        <end position="518"/>
    </location>
</feature>
<organism evidence="31 32">
    <name type="scientific">Galbula dea</name>
    <dbReference type="NCBI Taxonomy" id="1109041"/>
    <lineage>
        <taxon>Eukaryota</taxon>
        <taxon>Metazoa</taxon>
        <taxon>Chordata</taxon>
        <taxon>Craniata</taxon>
        <taxon>Vertebrata</taxon>
        <taxon>Euteleostomi</taxon>
        <taxon>Archelosauria</taxon>
        <taxon>Archosauria</taxon>
        <taxon>Dinosauria</taxon>
        <taxon>Saurischia</taxon>
        <taxon>Theropoda</taxon>
        <taxon>Coelurosauria</taxon>
        <taxon>Aves</taxon>
        <taxon>Neognathae</taxon>
        <taxon>Neoaves</taxon>
        <taxon>Telluraves</taxon>
        <taxon>Coraciimorphae</taxon>
        <taxon>Piciformes</taxon>
        <taxon>Galbulidae</taxon>
        <taxon>Galbula</taxon>
    </lineage>
</organism>
<feature type="chain" id="PRO_5029631284" description="receptor protein-tyrosine kinase" evidence="28">
    <location>
        <begin position="23"/>
        <end position="1413"/>
    </location>
</feature>
<reference evidence="31 32" key="1">
    <citation type="submission" date="2019-09" db="EMBL/GenBank/DDBJ databases">
        <title>Bird 10,000 Genomes (B10K) Project - Family phase.</title>
        <authorList>
            <person name="Zhang G."/>
        </authorList>
    </citation>
    <scope>NUCLEOTIDE SEQUENCE [LARGE SCALE GENOMIC DNA]</scope>
    <source>
        <strain evidence="31">B10K-DU-001-62</strain>
        <tissue evidence="31">Muscle</tissue>
    </source>
</reference>
<dbReference type="PIRSF" id="PIRSF000617">
    <property type="entry name" value="TyrPK_HGF-R"/>
    <property type="match status" value="1"/>
</dbReference>
<dbReference type="GO" id="GO:0043235">
    <property type="term" value="C:receptor complex"/>
    <property type="evidence" value="ECO:0007669"/>
    <property type="project" value="TreeGrafter"/>
</dbReference>
<proteinExistence type="inferred from homology"/>
<feature type="non-terminal residue" evidence="31">
    <location>
        <position position="1"/>
    </location>
</feature>
<evidence type="ECO:0000256" key="14">
    <source>
        <dbReference type="ARBA" id="ARBA00023136"/>
    </source>
</evidence>
<evidence type="ECO:0000256" key="5">
    <source>
        <dbReference type="ARBA" id="ARBA00022679"/>
    </source>
</evidence>
<protein>
    <recommendedName>
        <fullName evidence="3">receptor protein-tyrosine kinase</fullName>
        <ecNumber evidence="3">2.7.10.1</ecNumber>
    </recommendedName>
</protein>
<evidence type="ECO:0000256" key="13">
    <source>
        <dbReference type="ARBA" id="ARBA00022989"/>
    </source>
</evidence>
<evidence type="ECO:0000256" key="19">
    <source>
        <dbReference type="ARBA" id="ARBA00051243"/>
    </source>
</evidence>
<dbReference type="PROSITE" id="PS51004">
    <property type="entry name" value="SEMA"/>
    <property type="match status" value="1"/>
</dbReference>
<feature type="binding site" evidence="21">
    <location>
        <begin position="1108"/>
        <end position="1116"/>
    </location>
    <ligand>
        <name>ATP</name>
        <dbReference type="ChEBI" id="CHEBI:30616"/>
    </ligand>
</feature>
<feature type="transmembrane region" description="Helical" evidence="27">
    <location>
        <begin position="982"/>
        <end position="1001"/>
    </location>
</feature>
<evidence type="ECO:0000256" key="1">
    <source>
        <dbReference type="ARBA" id="ARBA00004479"/>
    </source>
</evidence>
<dbReference type="InterPro" id="IPR036352">
    <property type="entry name" value="Semap_dom_sf"/>
</dbReference>
<dbReference type="Gene3D" id="2.130.10.10">
    <property type="entry name" value="YVTN repeat-like/Quinoprotein amine dehydrogenase"/>
    <property type="match status" value="1"/>
</dbReference>
<evidence type="ECO:0000256" key="7">
    <source>
        <dbReference type="ARBA" id="ARBA00022729"/>
    </source>
</evidence>
<dbReference type="SMART" id="SM00219">
    <property type="entry name" value="TyrKc"/>
    <property type="match status" value="1"/>
</dbReference>
<evidence type="ECO:0000256" key="17">
    <source>
        <dbReference type="ARBA" id="ARBA00023170"/>
    </source>
</evidence>
<dbReference type="Pfam" id="PF01437">
    <property type="entry name" value="PSI"/>
    <property type="match status" value="1"/>
</dbReference>
<dbReference type="InterPro" id="IPR015943">
    <property type="entry name" value="WD40/YVTN_repeat-like_dom_sf"/>
</dbReference>
<dbReference type="GO" id="GO:0016477">
    <property type="term" value="P:cell migration"/>
    <property type="evidence" value="ECO:0007669"/>
    <property type="project" value="TreeGrafter"/>
</dbReference>
<dbReference type="FunFam" id="2.130.10.10:FF:000194">
    <property type="entry name" value="Macrophage-stimulating 1 receptor a"/>
    <property type="match status" value="1"/>
</dbReference>
<comment type="catalytic activity">
    <reaction evidence="19">
        <text>L-tyrosyl-[protein] + ATP = O-phospho-L-tyrosyl-[protein] + ADP + H(+)</text>
        <dbReference type="Rhea" id="RHEA:10596"/>
        <dbReference type="Rhea" id="RHEA-COMP:10136"/>
        <dbReference type="Rhea" id="RHEA-COMP:20101"/>
        <dbReference type="ChEBI" id="CHEBI:15378"/>
        <dbReference type="ChEBI" id="CHEBI:30616"/>
        <dbReference type="ChEBI" id="CHEBI:46858"/>
        <dbReference type="ChEBI" id="CHEBI:61978"/>
        <dbReference type="ChEBI" id="CHEBI:456216"/>
        <dbReference type="EC" id="2.7.10.1"/>
    </reaction>
</comment>
<feature type="disulfide bond" evidence="22">
    <location>
        <begin position="383"/>
        <end position="404"/>
    </location>
</feature>
<dbReference type="SMART" id="SM00429">
    <property type="entry name" value="IPT"/>
    <property type="match status" value="3"/>
</dbReference>
<keyword evidence="4" id="KW-0597">Phosphoprotein</keyword>
<evidence type="ECO:0000256" key="20">
    <source>
        <dbReference type="PIRSR" id="PIRSR000617-1"/>
    </source>
</evidence>
<dbReference type="InterPro" id="IPR013783">
    <property type="entry name" value="Ig-like_fold"/>
</dbReference>
<evidence type="ECO:0000256" key="9">
    <source>
        <dbReference type="ARBA" id="ARBA00022741"/>
    </source>
</evidence>
<evidence type="ECO:0000259" key="30">
    <source>
        <dbReference type="PROSITE" id="PS51004"/>
    </source>
</evidence>
<dbReference type="SMART" id="SM00630">
    <property type="entry name" value="Sema"/>
    <property type="match status" value="1"/>
</dbReference>
<feature type="disulfide bond" evidence="22">
    <location>
        <begin position="523"/>
        <end position="541"/>
    </location>
</feature>
<keyword evidence="12" id="KW-0832">Ubl conjugation</keyword>
<dbReference type="GO" id="GO:0004714">
    <property type="term" value="F:transmembrane receptor protein tyrosine kinase activity"/>
    <property type="evidence" value="ECO:0007669"/>
    <property type="project" value="UniProtKB-EC"/>
</dbReference>
<feature type="binding site" evidence="21">
    <location>
        <begin position="1181"/>
        <end position="1184"/>
    </location>
    <ligand>
        <name>ATP</name>
        <dbReference type="ChEBI" id="CHEBI:30616"/>
    </ligand>
</feature>
<dbReference type="InterPro" id="IPR002909">
    <property type="entry name" value="IPT_dom"/>
</dbReference>
<evidence type="ECO:0000256" key="25">
    <source>
        <dbReference type="PROSITE-ProRule" id="PRU10141"/>
    </source>
</evidence>
<dbReference type="Gene3D" id="2.60.40.10">
    <property type="entry name" value="Immunoglobulins"/>
    <property type="match status" value="2"/>
</dbReference>
<keyword evidence="9 21" id="KW-0547">Nucleotide-binding</keyword>
<evidence type="ECO:0000256" key="16">
    <source>
        <dbReference type="ARBA" id="ARBA00023157"/>
    </source>
</evidence>
<keyword evidence="10" id="KW-0418">Kinase</keyword>
<feature type="modified residue" description="Phosphotyrosine; by autocatalysis" evidence="23">
    <location>
        <position position="1259"/>
    </location>
</feature>
<dbReference type="GO" id="GO:0007399">
    <property type="term" value="P:nervous system development"/>
    <property type="evidence" value="ECO:0007669"/>
    <property type="project" value="TreeGrafter"/>
</dbReference>
<dbReference type="InterPro" id="IPR002165">
    <property type="entry name" value="Plexin_repeat"/>
</dbReference>
<evidence type="ECO:0000256" key="15">
    <source>
        <dbReference type="ARBA" id="ARBA00023137"/>
    </source>
</evidence>
<keyword evidence="18" id="KW-0325">Glycoprotein</keyword>
<evidence type="ECO:0000256" key="6">
    <source>
        <dbReference type="ARBA" id="ARBA00022692"/>
    </source>
</evidence>
<feature type="disulfide bond" evidence="22">
    <location>
        <begin position="169"/>
        <end position="172"/>
    </location>
</feature>
<dbReference type="OrthoDB" id="9985181at2759"/>
<dbReference type="Gene3D" id="3.30.1680.10">
    <property type="entry name" value="ligand-binding face of the semaphorins, domain 2"/>
    <property type="match status" value="1"/>
</dbReference>
<name>A0A7K9TFQ0_9PICI</name>
<feature type="disulfide bond" evidence="22">
    <location>
        <begin position="130"/>
        <end position="138"/>
    </location>
</feature>
<feature type="disulfide bond" evidence="22">
    <location>
        <begin position="100"/>
        <end position="103"/>
    </location>
</feature>
<dbReference type="FunFam" id="1.10.510.10:FF:000093">
    <property type="entry name" value="Hepatocyte growth factor receptor"/>
    <property type="match status" value="1"/>
</dbReference>
<gene>
    <name evidence="31" type="primary">Mst1r</name>
    <name evidence="31" type="ORF">GALDEA_R05005</name>
</gene>
<evidence type="ECO:0000256" key="24">
    <source>
        <dbReference type="PROSITE-ProRule" id="PRU00352"/>
    </source>
</evidence>
<comment type="subcellular location">
    <subcellularLocation>
        <location evidence="1">Membrane</location>
        <topology evidence="1">Single-pass type I membrane protein</topology>
    </subcellularLocation>
</comment>
<evidence type="ECO:0000256" key="18">
    <source>
        <dbReference type="ARBA" id="ARBA00023180"/>
    </source>
</evidence>
<feature type="disulfide bond" evidence="22">
    <location>
        <begin position="384"/>
        <end position="419"/>
    </location>
</feature>
<evidence type="ECO:0000256" key="12">
    <source>
        <dbReference type="ARBA" id="ARBA00022843"/>
    </source>
</evidence>
<feature type="disulfide bond" evidence="22">
    <location>
        <begin position="532"/>
        <end position="548"/>
    </location>
</feature>
<evidence type="ECO:0000256" key="10">
    <source>
        <dbReference type="ARBA" id="ARBA00022777"/>
    </source>
</evidence>
<dbReference type="EMBL" id="VWZX01010409">
    <property type="protein sequence ID" value="NXI47224.1"/>
    <property type="molecule type" value="Genomic_DNA"/>
</dbReference>
<dbReference type="PROSITE" id="PS50011">
    <property type="entry name" value="PROTEIN_KINASE_DOM"/>
    <property type="match status" value="1"/>
</dbReference>
<dbReference type="InterPro" id="IPR020635">
    <property type="entry name" value="Tyr_kinase_cat_dom"/>
</dbReference>
<evidence type="ECO:0000256" key="4">
    <source>
        <dbReference type="ARBA" id="ARBA00022553"/>
    </source>
</evidence>
<keyword evidence="5" id="KW-0808">Transferase</keyword>
<keyword evidence="14 27" id="KW-0472">Membrane</keyword>
<keyword evidence="6 27" id="KW-0812">Transmembrane</keyword>
<dbReference type="InterPro" id="IPR000719">
    <property type="entry name" value="Prot_kinase_dom"/>
</dbReference>
<dbReference type="InterPro" id="IPR016201">
    <property type="entry name" value="PSI"/>
</dbReference>
<dbReference type="CDD" id="cd00603">
    <property type="entry name" value="IPT_PCSR"/>
    <property type="match status" value="1"/>
</dbReference>
<evidence type="ECO:0000256" key="23">
    <source>
        <dbReference type="PIRSR" id="PIRSR000617-4"/>
    </source>
</evidence>
<dbReference type="InterPro" id="IPR001245">
    <property type="entry name" value="Ser-Thr/Tyr_kinase_cat_dom"/>
</dbReference>
<feature type="signal peptide" evidence="28">
    <location>
        <begin position="1"/>
        <end position="22"/>
    </location>
</feature>
<dbReference type="SUPFAM" id="SSF101912">
    <property type="entry name" value="Sema domain"/>
    <property type="match status" value="1"/>
</dbReference>
<dbReference type="GO" id="GO:0006909">
    <property type="term" value="P:phagocytosis"/>
    <property type="evidence" value="ECO:0007669"/>
    <property type="project" value="TreeGrafter"/>
</dbReference>
<dbReference type="InterPro" id="IPR017441">
    <property type="entry name" value="Protein_kinase_ATP_BS"/>
</dbReference>
<accession>A0A7K9TFQ0</accession>
<dbReference type="Pfam" id="PF01403">
    <property type="entry name" value="Sema"/>
    <property type="match status" value="1"/>
</dbReference>
<evidence type="ECO:0000256" key="11">
    <source>
        <dbReference type="ARBA" id="ARBA00022840"/>
    </source>
</evidence>
<feature type="domain" description="Protein kinase" evidence="29">
    <location>
        <begin position="1102"/>
        <end position="1365"/>
    </location>
</feature>
<feature type="modified residue" description="Phosphotyrosine; by autocatalysis" evidence="23">
    <location>
        <position position="1373"/>
    </location>
</feature>
<dbReference type="PANTHER" id="PTHR24416">
    <property type="entry name" value="TYROSINE-PROTEIN KINASE RECEPTOR"/>
    <property type="match status" value="1"/>
</dbReference>
<feature type="active site" description="Proton acceptor" evidence="20">
    <location>
        <position position="1228"/>
    </location>
</feature>
<keyword evidence="8" id="KW-0677">Repeat</keyword>
<dbReference type="GO" id="GO:0007169">
    <property type="term" value="P:cell surface receptor protein tyrosine kinase signaling pathway"/>
    <property type="evidence" value="ECO:0007669"/>
    <property type="project" value="InterPro"/>
</dbReference>
<evidence type="ECO:0000313" key="31">
    <source>
        <dbReference type="EMBL" id="NXI47224.1"/>
    </source>
</evidence>
<dbReference type="InterPro" id="IPR016244">
    <property type="entry name" value="Tyr_kinase_HGF/MSP_rcpt"/>
</dbReference>
<keyword evidence="15" id="KW-0829">Tyrosine-protein kinase</keyword>
<dbReference type="Proteomes" id="UP000566440">
    <property type="component" value="Unassembled WGS sequence"/>
</dbReference>
<dbReference type="FunFam" id="3.30.200.20:FF:000188">
    <property type="entry name" value="Hepatocyte growth factor receptor"/>
    <property type="match status" value="1"/>
</dbReference>
<dbReference type="InterPro" id="IPR050122">
    <property type="entry name" value="RTK"/>
</dbReference>
<dbReference type="InterPro" id="IPR014756">
    <property type="entry name" value="Ig_E-set"/>
</dbReference>
<dbReference type="Gene3D" id="3.30.200.20">
    <property type="entry name" value="Phosphorylase Kinase, domain 1"/>
    <property type="match status" value="1"/>
</dbReference>
<dbReference type="InterPro" id="IPR001627">
    <property type="entry name" value="Semap_dom"/>
</dbReference>
<feature type="disulfide bond" evidence="22">
    <location>
        <begin position="544"/>
        <end position="554"/>
    </location>
</feature>
<sequence length="1413" mass="155849">MGLSCHVCLVLVLTLVLLGSNAWQCPRIPYSSTRNFSVPYTLPGLDAGSPVQNVAIFTDSTGPVAVFVAIRNRILLASPELHLLSFLITGPVGSAECEICHLCPDTADGPEDMDNILLLLDPLEPWLYSCGTARHGLCYQHQLEVRNGEVAIITTNCLYSATGNSPAFCPDCVASPLGTSATVVATSYASFFYLGSTVNSSIVTRYSPQSVSVRRLKGTLDGFSDDFQWLTVLPQYQDNYTIHYVHSFADRDHVYFLTVQPERPGSAAYHTRLARLSTHERDLRHYRELVLDCRFESKRRRRRRSGEEDAERDVTYNVLQAAHAARPGARLARDLGINETDVVLFGAFAESQPESRVPREDSAVCAFPLRLLNQAIEEGMEKCCGTGHQPLLRGLSFFQPVEYCPHNVNLSAPVANTSCWDQPTLVPATSHKVDLFNRQLARVLLTSIFVTALGDATVAHLGTAEGRILQMVLQRSSSYLLTLANFSLGEPGPVRGAMGLQSHSVFFTTGTKVWRLNVTGPGCRHFSTCQRCLRAERFMGCGWCSDGCTRQHECAGPWIQDSCPPVLTDVGFGVTWAPLLQFHPQSAPLRGRTRVTLCGMTFRSHWDPDPRRNSIAAYRVAVGQRSCAVLPEESRRHRPLPTSRRKDFVDVLVCELELGGPTASRGPADVVLTVEEPAGPSGFRVHGSATLGGFVFVEPRVSTLHPPFGPLGGGTHLSLHGNHLSAGSSWRVTVNSSECPLSGQPRQPGGVIRCTAPAASALGAASVALWIDGEEFLAPLPFQYRPDPFVSAIVPSCSYEGSMLTITGTHLDSVYRTKIRFEASGVRTEATECEGPRVPEQLLCRSPAFPFESNVETAPGNLSVLLDGATDRWLFRLRYYPQPKVFPLEQEGRRLHLKPGEDEIEVHQLGLDAVAACMNITMTVGGRNCHPNVLKNEVTCRLPRKSSLPAAGAPLEICVNGACEALGWVLPPTTSLDLATSLALGISTTFLICCILAAMLLRWHWKKRRGTENLELLVQPGRSTPPVTTQRPGVDYREVLLLPVVSRPSPVGPRARFPGANVAGDGSPVPLLRATSCCLEDLQPELLEEVKDILIPEERLVIHRHQVIGKGHFGSVYHGTYMDPLLGDIHCAVKSLHRITDVEEVEEFLREGILMKSFHHPQVLSLLGVCLPHRGLPLVVLPYMRHGDLRHFIRAQERSPTVKDLIGFGLQVALGMEYLAQKKFVHRDLAARNCMLDETLTVKVADFGLARDVFGKEYYSVRQHRHAKLPVKWMALESLQTQKFTTKSDVWSFGVLMWELLTRGASPYPGVDPYDMARYLLRGRRLPQPGHCPDTLYAVMLSCWAPAPEERPSFTGLVSELQRVLATLEGEHYVNLAVTYVNLERGPPFPPAPRGQLPDGEDEEEEEEDKEEE</sequence>
<dbReference type="Gene3D" id="1.10.510.10">
    <property type="entry name" value="Transferase(Phosphotransferase) domain 1"/>
    <property type="match status" value="1"/>
</dbReference>
<dbReference type="InterPro" id="IPR008266">
    <property type="entry name" value="Tyr_kinase_AS"/>
</dbReference>
<dbReference type="SUPFAM" id="SSF103575">
    <property type="entry name" value="Plexin repeat"/>
    <property type="match status" value="1"/>
</dbReference>
<keyword evidence="7 28" id="KW-0732">Signal</keyword>
<dbReference type="Pfam" id="PF07714">
    <property type="entry name" value="PK_Tyr_Ser-Thr"/>
    <property type="match status" value="1"/>
</dbReference>
<feature type="binding site" evidence="21">
    <location>
        <position position="1232"/>
    </location>
    <ligand>
        <name>ATP</name>
        <dbReference type="ChEBI" id="CHEBI:30616"/>
    </ligand>
</feature>
<dbReference type="PANTHER" id="PTHR24416:SF564">
    <property type="entry name" value="MACROPHAGE-STIMULATING PROTEIN RECEPTOR"/>
    <property type="match status" value="1"/>
</dbReference>
<dbReference type="GO" id="GO:0005524">
    <property type="term" value="F:ATP binding"/>
    <property type="evidence" value="ECO:0007669"/>
    <property type="project" value="UniProtKB-UniRule"/>
</dbReference>